<dbReference type="InterPro" id="IPR010829">
    <property type="entry name" value="Cerato-platanin"/>
</dbReference>
<dbReference type="Gene3D" id="2.40.40.10">
    <property type="entry name" value="RlpA-like domain"/>
    <property type="match status" value="1"/>
</dbReference>
<comment type="subcellular location">
    <subcellularLocation>
        <location evidence="1">Secreted</location>
    </subcellularLocation>
</comment>
<dbReference type="EMBL" id="JAYKXP010000046">
    <property type="protein sequence ID" value="KAK7037546.1"/>
    <property type="molecule type" value="Genomic_DNA"/>
</dbReference>
<organism evidence="5 6">
    <name type="scientific">Paramarasmius palmivorus</name>
    <dbReference type="NCBI Taxonomy" id="297713"/>
    <lineage>
        <taxon>Eukaryota</taxon>
        <taxon>Fungi</taxon>
        <taxon>Dikarya</taxon>
        <taxon>Basidiomycota</taxon>
        <taxon>Agaricomycotina</taxon>
        <taxon>Agaricomycetes</taxon>
        <taxon>Agaricomycetidae</taxon>
        <taxon>Agaricales</taxon>
        <taxon>Marasmiineae</taxon>
        <taxon>Marasmiaceae</taxon>
        <taxon>Paramarasmius</taxon>
    </lineage>
</organism>
<sequence length="142" mass="14857">MKFFAIFNALAFTSSAIAINLAWDTNYDSPNASLTTVACSNGDNGLITRFNFSTFSDLPTFPFIGAAPNIAGFNSPNCGTCFLLNFTNSTGTHSIHFTGIDVGVNSFVTGQNALNSLTNGQAEQLGVIPVNMTIVNATGCGL</sequence>
<dbReference type="CDD" id="cd22778">
    <property type="entry name" value="DPBB_CEPL-like"/>
    <property type="match status" value="1"/>
</dbReference>
<dbReference type="Proteomes" id="UP001383192">
    <property type="component" value="Unassembled WGS sequence"/>
</dbReference>
<evidence type="ECO:0000256" key="3">
    <source>
        <dbReference type="ARBA" id="ARBA00022525"/>
    </source>
</evidence>
<feature type="signal peptide" evidence="4">
    <location>
        <begin position="1"/>
        <end position="18"/>
    </location>
</feature>
<evidence type="ECO:0000313" key="5">
    <source>
        <dbReference type="EMBL" id="KAK7037546.1"/>
    </source>
</evidence>
<name>A0AAW0CHP3_9AGAR</name>
<evidence type="ECO:0000256" key="4">
    <source>
        <dbReference type="SAM" id="SignalP"/>
    </source>
</evidence>
<gene>
    <name evidence="5" type="ORF">VNI00_011038</name>
</gene>
<dbReference type="GO" id="GO:0005576">
    <property type="term" value="C:extracellular region"/>
    <property type="evidence" value="ECO:0007669"/>
    <property type="project" value="UniProtKB-SubCell"/>
</dbReference>
<evidence type="ECO:0008006" key="7">
    <source>
        <dbReference type="Google" id="ProtNLM"/>
    </source>
</evidence>
<dbReference type="Pfam" id="PF07249">
    <property type="entry name" value="Cerato-platanin"/>
    <property type="match status" value="1"/>
</dbReference>
<keyword evidence="3" id="KW-0964">Secreted</keyword>
<keyword evidence="6" id="KW-1185">Reference proteome</keyword>
<evidence type="ECO:0000256" key="2">
    <source>
        <dbReference type="ARBA" id="ARBA00010421"/>
    </source>
</evidence>
<reference evidence="5 6" key="1">
    <citation type="submission" date="2024-01" db="EMBL/GenBank/DDBJ databases">
        <title>A draft genome for a cacao thread blight-causing isolate of Paramarasmius palmivorus.</title>
        <authorList>
            <person name="Baruah I.K."/>
            <person name="Bukari Y."/>
            <person name="Amoako-Attah I."/>
            <person name="Meinhardt L.W."/>
            <person name="Bailey B.A."/>
            <person name="Cohen S.P."/>
        </authorList>
    </citation>
    <scope>NUCLEOTIDE SEQUENCE [LARGE SCALE GENOMIC DNA]</scope>
    <source>
        <strain evidence="5 6">GH-12</strain>
    </source>
</reference>
<keyword evidence="4" id="KW-0732">Signal</keyword>
<feature type="chain" id="PRO_5043452028" description="SnodProt1" evidence="4">
    <location>
        <begin position="19"/>
        <end position="142"/>
    </location>
</feature>
<comment type="caution">
    <text evidence="5">The sequence shown here is derived from an EMBL/GenBank/DDBJ whole genome shotgun (WGS) entry which is preliminary data.</text>
</comment>
<dbReference type="AlphaFoldDB" id="A0AAW0CHP3"/>
<comment type="similarity">
    <text evidence="2">Belongs to the cerato-platanin family.</text>
</comment>
<proteinExistence type="inferred from homology"/>
<evidence type="ECO:0000256" key="1">
    <source>
        <dbReference type="ARBA" id="ARBA00004613"/>
    </source>
</evidence>
<accession>A0AAW0CHP3</accession>
<dbReference type="InterPro" id="IPR036908">
    <property type="entry name" value="RlpA-like_sf"/>
</dbReference>
<dbReference type="SUPFAM" id="SSF50685">
    <property type="entry name" value="Barwin-like endoglucanases"/>
    <property type="match status" value="1"/>
</dbReference>
<protein>
    <recommendedName>
        <fullName evidence="7">SnodProt1</fullName>
    </recommendedName>
</protein>
<evidence type="ECO:0000313" key="6">
    <source>
        <dbReference type="Proteomes" id="UP001383192"/>
    </source>
</evidence>